<sequence length="551" mass="60027">MTQVRLVVFEAWNITRFISVTNKRREIAGASELITYLDRRWVGRALTRIHRGFEAGWRIEDQPVEILESGAGNAKVLVRDGEVARRLVTEVTTAALREAPGLEVCGVVSEPFDWSVGGLLHQALQQAERDLEPVRTALPGPDARFLRLPIVDECATTGLPAESLARQPDGSWEPRSAESDAKWRAYGKQGEGDGLGRLAELAGTQPQQLARVVDRLSGECDWVGVVYADGNGLGEAFGNFDACVEDGSNRCYADTLRVFSAAVQRSAKDAFAEAVGRLEALGARPGRGGPVPVLPLILGGDDLVAVCEGRWALPFAEAYLRAFERLTAEASEISVPLVRRGMGPGLSACAGVAIVKPHFPFAAAQNLAFRLMKDEAKQVKEAIRGRPCSAVSFHVLYDSSGADLDRIRDRQQFAGAPDGGEIRLVAQPYVVSDVPDDHEWAWGRRWRDLERRVAVLAARDDEGERVLPAAQLHDLREALFLGRAVADGRFANLRQDYGARGLDELSGTPDSLFWQEPPQQHDDGRTHGAAWVTGLLDAMDVDGFLPTGAEL</sequence>
<dbReference type="RefSeq" id="WP_351962660.1">
    <property type="nucleotide sequence ID" value="NZ_JBEOZM010000054.1"/>
</dbReference>
<evidence type="ECO:0000256" key="3">
    <source>
        <dbReference type="SAM" id="MobiDB-lite"/>
    </source>
</evidence>
<evidence type="ECO:0000313" key="5">
    <source>
        <dbReference type="EMBL" id="MER6274445.1"/>
    </source>
</evidence>
<keyword evidence="6" id="KW-1185">Reference proteome</keyword>
<name>A0ABV1TWL0_9ACTN</name>
<proteinExistence type="predicted"/>
<dbReference type="InterPro" id="IPR054767">
    <property type="entry name" value="Cas10-Cmr2_palm2"/>
</dbReference>
<dbReference type="Pfam" id="PF22335">
    <property type="entry name" value="Cas10-Cmr2_palm2"/>
    <property type="match status" value="1"/>
</dbReference>
<accession>A0ABV1TWL0</accession>
<organism evidence="5 6">
    <name type="scientific">Streptomyces sp. 900105755</name>
    <dbReference type="NCBI Taxonomy" id="3154389"/>
    <lineage>
        <taxon>Bacteria</taxon>
        <taxon>Bacillati</taxon>
        <taxon>Actinomycetota</taxon>
        <taxon>Actinomycetes</taxon>
        <taxon>Kitasatosporales</taxon>
        <taxon>Streptomycetaceae</taxon>
        <taxon>Streptomyces</taxon>
    </lineage>
</organism>
<reference evidence="5 6" key="1">
    <citation type="submission" date="2024-06" db="EMBL/GenBank/DDBJ databases">
        <title>The Natural Products Discovery Center: Release of the First 8490 Sequenced Strains for Exploring Actinobacteria Biosynthetic Diversity.</title>
        <authorList>
            <person name="Kalkreuter E."/>
            <person name="Kautsar S.A."/>
            <person name="Yang D."/>
            <person name="Bader C.D."/>
            <person name="Teijaro C.N."/>
            <person name="Fluegel L."/>
            <person name="Davis C.M."/>
            <person name="Simpson J.R."/>
            <person name="Lauterbach L."/>
            <person name="Steele A.D."/>
            <person name="Gui C."/>
            <person name="Meng S."/>
            <person name="Li G."/>
            <person name="Viehrig K."/>
            <person name="Ye F."/>
            <person name="Su P."/>
            <person name="Kiefer A.F."/>
            <person name="Nichols A."/>
            <person name="Cepeda A.J."/>
            <person name="Yan W."/>
            <person name="Fan B."/>
            <person name="Jiang Y."/>
            <person name="Adhikari A."/>
            <person name="Zheng C.-J."/>
            <person name="Schuster L."/>
            <person name="Cowan T.M."/>
            <person name="Smanski M.J."/>
            <person name="Chevrette M.G."/>
            <person name="De Carvalho L.P.S."/>
            <person name="Shen B."/>
        </authorList>
    </citation>
    <scope>NUCLEOTIDE SEQUENCE [LARGE SCALE GENOMIC DNA]</scope>
    <source>
        <strain evidence="5 6">NPDC001694</strain>
    </source>
</reference>
<dbReference type="Proteomes" id="UP001490365">
    <property type="component" value="Unassembled WGS sequence"/>
</dbReference>
<feature type="region of interest" description="Disordered" evidence="3">
    <location>
        <begin position="162"/>
        <end position="181"/>
    </location>
</feature>
<evidence type="ECO:0000313" key="6">
    <source>
        <dbReference type="Proteomes" id="UP001490365"/>
    </source>
</evidence>
<evidence type="ECO:0000256" key="2">
    <source>
        <dbReference type="ARBA" id="ARBA00023118"/>
    </source>
</evidence>
<evidence type="ECO:0000256" key="1">
    <source>
        <dbReference type="ARBA" id="ARBA00022741"/>
    </source>
</evidence>
<gene>
    <name evidence="5" type="ORF">ABT211_45560</name>
</gene>
<keyword evidence="2" id="KW-0051">Antiviral defense</keyword>
<keyword evidence="1" id="KW-0547">Nucleotide-binding</keyword>
<comment type="caution">
    <text evidence="5">The sequence shown here is derived from an EMBL/GenBank/DDBJ whole genome shotgun (WGS) entry which is preliminary data.</text>
</comment>
<dbReference type="InterPro" id="IPR043128">
    <property type="entry name" value="Rev_trsase/Diguanyl_cyclase"/>
</dbReference>
<dbReference type="Gene3D" id="3.30.70.270">
    <property type="match status" value="1"/>
</dbReference>
<feature type="domain" description="Cas10/Cmr2 second palm" evidence="4">
    <location>
        <begin position="223"/>
        <end position="380"/>
    </location>
</feature>
<evidence type="ECO:0000259" key="4">
    <source>
        <dbReference type="Pfam" id="PF22335"/>
    </source>
</evidence>
<protein>
    <recommendedName>
        <fullName evidence="4">Cas10/Cmr2 second palm domain-containing protein</fullName>
    </recommendedName>
</protein>
<dbReference type="EMBL" id="JBEOZM010000054">
    <property type="protein sequence ID" value="MER6274445.1"/>
    <property type="molecule type" value="Genomic_DNA"/>
</dbReference>